<evidence type="ECO:0000313" key="3">
    <source>
        <dbReference type="Proteomes" id="UP000030744"/>
    </source>
</evidence>
<name>U6KE03_9EIME</name>
<dbReference type="RefSeq" id="XP_013357573.1">
    <property type="nucleotide sequence ID" value="XM_013502119.1"/>
</dbReference>
<evidence type="ECO:0000313" key="2">
    <source>
        <dbReference type="EMBL" id="CDJ35011.1"/>
    </source>
</evidence>
<proteinExistence type="predicted"/>
<dbReference type="Proteomes" id="UP000030744">
    <property type="component" value="Unassembled WGS sequence"/>
</dbReference>
<feature type="compositionally biased region" description="Low complexity" evidence="1">
    <location>
        <begin position="49"/>
        <end position="58"/>
    </location>
</feature>
<reference evidence="2" key="2">
    <citation type="submission" date="2013-10" db="EMBL/GenBank/DDBJ databases">
        <authorList>
            <person name="Aslett M."/>
        </authorList>
    </citation>
    <scope>NUCLEOTIDE SEQUENCE [LARGE SCALE GENOMIC DNA]</scope>
    <source>
        <strain evidence="2">Houghton</strain>
    </source>
</reference>
<gene>
    <name evidence="2" type="ORF">EMH_0094670</name>
</gene>
<dbReference type="EMBL" id="HG687562">
    <property type="protein sequence ID" value="CDJ35011.1"/>
    <property type="molecule type" value="Genomic_DNA"/>
</dbReference>
<dbReference type="OrthoDB" id="346382at2759"/>
<dbReference type="AlphaFoldDB" id="U6KE03"/>
<dbReference type="VEuPathDB" id="ToxoDB:EMH_0094670"/>
<sequence length="132" mass="14358">MQRPAGLYEAGRSEYNASFFPVQQQGSQREGGAFSSAAGATQNAERFAADQQQAAAGAPSMYAQGEDGPVQQQSPPYFYWRDFFFWTELSRECFLDGEIQLSSLWVVLHAAALLGGRGFLKSRAAVHVAAAD</sequence>
<feature type="region of interest" description="Disordered" evidence="1">
    <location>
        <begin position="23"/>
        <end position="69"/>
    </location>
</feature>
<evidence type="ECO:0000256" key="1">
    <source>
        <dbReference type="SAM" id="MobiDB-lite"/>
    </source>
</evidence>
<dbReference type="GeneID" id="25383577"/>
<reference evidence="2" key="1">
    <citation type="submission" date="2013-10" db="EMBL/GenBank/DDBJ databases">
        <title>Genomic analysis of the causative agents of coccidiosis in chickens.</title>
        <authorList>
            <person name="Reid A.J."/>
            <person name="Blake D."/>
            <person name="Billington K."/>
            <person name="Browne H."/>
            <person name="Dunn M."/>
            <person name="Hung S."/>
            <person name="Kawahara F."/>
            <person name="Miranda-Saavedra D."/>
            <person name="Mourier T."/>
            <person name="Nagra H."/>
            <person name="Otto T.D."/>
            <person name="Rawlings N."/>
            <person name="Sanchez A."/>
            <person name="Sanders M."/>
            <person name="Subramaniam C."/>
            <person name="Tay Y."/>
            <person name="Dear P."/>
            <person name="Doerig C."/>
            <person name="Gruber A."/>
            <person name="Parkinson J."/>
            <person name="Shirley M."/>
            <person name="Wan K.L."/>
            <person name="Berriman M."/>
            <person name="Tomley F."/>
            <person name="Pain A."/>
        </authorList>
    </citation>
    <scope>NUCLEOTIDE SEQUENCE [LARGE SCALE GENOMIC DNA]</scope>
    <source>
        <strain evidence="2">Houghton</strain>
    </source>
</reference>
<keyword evidence="3" id="KW-1185">Reference proteome</keyword>
<protein>
    <submittedName>
        <fullName evidence="2">Uncharacterized protein</fullName>
    </submittedName>
</protein>
<accession>U6KE03</accession>
<organism evidence="2 3">
    <name type="scientific">Eimeria mitis</name>
    <dbReference type="NCBI Taxonomy" id="44415"/>
    <lineage>
        <taxon>Eukaryota</taxon>
        <taxon>Sar</taxon>
        <taxon>Alveolata</taxon>
        <taxon>Apicomplexa</taxon>
        <taxon>Conoidasida</taxon>
        <taxon>Coccidia</taxon>
        <taxon>Eucoccidiorida</taxon>
        <taxon>Eimeriorina</taxon>
        <taxon>Eimeriidae</taxon>
        <taxon>Eimeria</taxon>
    </lineage>
</organism>